<name>A0ACC2WFY6_9TREE</name>
<gene>
    <name evidence="1" type="ORF">QFC19_001508</name>
</gene>
<proteinExistence type="predicted"/>
<evidence type="ECO:0000313" key="1">
    <source>
        <dbReference type="EMBL" id="KAJ9110679.1"/>
    </source>
</evidence>
<evidence type="ECO:0000313" key="2">
    <source>
        <dbReference type="Proteomes" id="UP001241377"/>
    </source>
</evidence>
<sequence>MMIIIDHGTKEGYQAVMEAREQLLSLGRSTPITDVPGFLNPIGSNLVEDEQTGEIRPISKKERQRLKREARKAKRHTLGKTSNQPSMSGDVLHIGAETFYEGNEDMSKKLLATDQGESDGMVGCHVIAPRGARPQKHSQDVGRVGAIAKEEIASFRKKASGEVQRLIVPVVGGKEGDYEVLVADADGDGGEMQWADARLSKEDMQSELRAQAYQWPRLVYPPLKRSGHVVMDTCHSSGSIVRLTVAKSDTKQVYHDARKSSWGDLFPHRPRATELVRTRGIRKLNKVNPLDEESNLELADTDADMHMSEILKALEGEVQQQMPVEDNFQQDKDLEPYLDDMPKARWDSPASSGQVGKVDGHGKTSEDNVVVRTFT</sequence>
<dbReference type="EMBL" id="JASBWR010000011">
    <property type="protein sequence ID" value="KAJ9110679.1"/>
    <property type="molecule type" value="Genomic_DNA"/>
</dbReference>
<organism evidence="1 2">
    <name type="scientific">Naganishia cerealis</name>
    <dbReference type="NCBI Taxonomy" id="610337"/>
    <lineage>
        <taxon>Eukaryota</taxon>
        <taxon>Fungi</taxon>
        <taxon>Dikarya</taxon>
        <taxon>Basidiomycota</taxon>
        <taxon>Agaricomycotina</taxon>
        <taxon>Tremellomycetes</taxon>
        <taxon>Filobasidiales</taxon>
        <taxon>Filobasidiaceae</taxon>
        <taxon>Naganishia</taxon>
    </lineage>
</organism>
<comment type="caution">
    <text evidence="1">The sequence shown here is derived from an EMBL/GenBank/DDBJ whole genome shotgun (WGS) entry which is preliminary data.</text>
</comment>
<reference evidence="1" key="1">
    <citation type="submission" date="2023-04" db="EMBL/GenBank/DDBJ databases">
        <title>Draft Genome sequencing of Naganishia species isolated from polar environments using Oxford Nanopore Technology.</title>
        <authorList>
            <person name="Leo P."/>
            <person name="Venkateswaran K."/>
        </authorList>
    </citation>
    <scope>NUCLEOTIDE SEQUENCE</scope>
    <source>
        <strain evidence="1">MNA-CCFEE 5261</strain>
    </source>
</reference>
<dbReference type="Proteomes" id="UP001241377">
    <property type="component" value="Unassembled WGS sequence"/>
</dbReference>
<keyword evidence="2" id="KW-1185">Reference proteome</keyword>
<protein>
    <submittedName>
        <fullName evidence="1">Uncharacterized protein</fullName>
    </submittedName>
</protein>
<accession>A0ACC2WFY6</accession>